<feature type="coiled-coil region" evidence="1">
    <location>
        <begin position="76"/>
        <end position="103"/>
    </location>
</feature>
<name>A0A7Y1MRR6_9PSED</name>
<evidence type="ECO:0000313" key="3">
    <source>
        <dbReference type="Proteomes" id="UP000542111"/>
    </source>
</evidence>
<gene>
    <name evidence="2" type="ORF">HBO33_18555</name>
</gene>
<evidence type="ECO:0000256" key="1">
    <source>
        <dbReference type="SAM" id="Coils"/>
    </source>
</evidence>
<dbReference type="Proteomes" id="UP000542111">
    <property type="component" value="Unassembled WGS sequence"/>
</dbReference>
<proteinExistence type="predicted"/>
<keyword evidence="1" id="KW-0175">Coiled coil</keyword>
<evidence type="ECO:0000313" key="2">
    <source>
        <dbReference type="EMBL" id="NNA97175.1"/>
    </source>
</evidence>
<dbReference type="RefSeq" id="WP_042561330.1">
    <property type="nucleotide sequence ID" value="NZ_JAAQYP010000031.1"/>
</dbReference>
<sequence length="137" mass="15868">MAKHLATKDLDVIITLIDGWDEKLNWEALCDAVKPLIGTRPTRQTLYAHQRIKDAYAHQKARLKSGFVSTKRPASLSIAEQRIRRLEAENSRLQRENDLLLERFVRWQYNAHKFNVSAEKLDAPLPFADRDSSEGRQ</sequence>
<reference evidence="2 3" key="1">
    <citation type="journal article" date="2020" name="Front. Microbiol.">
        <title>Genetic Organization of the aprX-lipA2 Operon Affects the Proteolytic Potential of Pseudomonas Species in Milk.</title>
        <authorList>
            <person name="Maier C."/>
            <person name="Huptas C."/>
            <person name="von Neubeck M."/>
            <person name="Scherer S."/>
            <person name="Wenning M."/>
            <person name="Lucking G."/>
        </authorList>
    </citation>
    <scope>NUCLEOTIDE SEQUENCE [LARGE SCALE GENOMIC DNA]</scope>
    <source>
        <strain evidence="2 3">G4779</strain>
    </source>
</reference>
<accession>A0A7Y1MRR6</accession>
<organism evidence="2 3">
    <name type="scientific">Pseudomonas gessardii</name>
    <dbReference type="NCBI Taxonomy" id="78544"/>
    <lineage>
        <taxon>Bacteria</taxon>
        <taxon>Pseudomonadati</taxon>
        <taxon>Pseudomonadota</taxon>
        <taxon>Gammaproteobacteria</taxon>
        <taxon>Pseudomonadales</taxon>
        <taxon>Pseudomonadaceae</taxon>
        <taxon>Pseudomonas</taxon>
    </lineage>
</organism>
<protein>
    <submittedName>
        <fullName evidence="2">Uncharacterized protein</fullName>
    </submittedName>
</protein>
<dbReference type="EMBL" id="JAAQYP010000031">
    <property type="protein sequence ID" value="NNA97175.1"/>
    <property type="molecule type" value="Genomic_DNA"/>
</dbReference>
<comment type="caution">
    <text evidence="2">The sequence shown here is derived from an EMBL/GenBank/DDBJ whole genome shotgun (WGS) entry which is preliminary data.</text>
</comment>
<dbReference type="AlphaFoldDB" id="A0A7Y1MRR6"/>